<proteinExistence type="predicted"/>
<evidence type="ECO:0000313" key="3">
    <source>
        <dbReference type="Proteomes" id="UP001249394"/>
    </source>
</evidence>
<reference evidence="2 3" key="1">
    <citation type="submission" date="2023-09" db="EMBL/GenBank/DDBJ databases">
        <title>The genome sequence of Streptomyces anthocyanicus.</title>
        <authorList>
            <person name="Mo P."/>
        </authorList>
    </citation>
    <scope>NUCLEOTIDE SEQUENCE [LARGE SCALE GENOMIC DNA]</scope>
    <source>
        <strain evidence="2 3">JCM 4387</strain>
    </source>
</reference>
<name>A0ABY9U994_STRVL</name>
<protein>
    <submittedName>
        <fullName evidence="2">Helix-turn-helix domain-containing protein</fullName>
    </submittedName>
</protein>
<dbReference type="EMBL" id="CP134213">
    <property type="protein sequence ID" value="WND18821.1"/>
    <property type="molecule type" value="Genomic_DNA"/>
</dbReference>
<sequence>MDTQNPNVPTHAHTRVAAKKHPNRRHPHAGLVHDNTRHTTRFTVIGNHLAQHPELSLLAIGLGTHIQSLPAGARTDIKSLAARFPEGTTRIAAALNELETHGYLRRERTRTPDGRIITRTTSCNQPGHSGAEAPRPAPRKRTRPPGSKPLPAVPRPACPAPALLQQATDLLTGLRREDTRLLLSACDTAHLAPGVAAWLERDISPTAVRHALTADLPPEALRRPAALLAHRLTARLPPPPAFRAPAPPPTVPHRLQTCEGCDRAFRAPAPGHCRDCRSDRAEFLEAA</sequence>
<dbReference type="Proteomes" id="UP001249394">
    <property type="component" value="Chromosome"/>
</dbReference>
<evidence type="ECO:0000313" key="2">
    <source>
        <dbReference type="EMBL" id="WND18821.1"/>
    </source>
</evidence>
<feature type="compositionally biased region" description="Polar residues" evidence="1">
    <location>
        <begin position="118"/>
        <end position="127"/>
    </location>
</feature>
<keyword evidence="3" id="KW-1185">Reference proteome</keyword>
<evidence type="ECO:0000256" key="1">
    <source>
        <dbReference type="SAM" id="MobiDB-lite"/>
    </source>
</evidence>
<gene>
    <name evidence="2" type="ORF">RI060_16370</name>
</gene>
<feature type="region of interest" description="Disordered" evidence="1">
    <location>
        <begin position="108"/>
        <end position="158"/>
    </location>
</feature>
<feature type="compositionally biased region" description="Pro residues" evidence="1">
    <location>
        <begin position="146"/>
        <end position="158"/>
    </location>
</feature>
<accession>A0ABY9U994</accession>
<feature type="compositionally biased region" description="Basic residues" evidence="1">
    <location>
        <begin position="12"/>
        <end position="28"/>
    </location>
</feature>
<feature type="region of interest" description="Disordered" evidence="1">
    <location>
        <begin position="1"/>
        <end position="31"/>
    </location>
</feature>
<organism evidence="2 3">
    <name type="scientific">Streptomyces violaceus</name>
    <name type="common">Streptomyces venezuelae</name>
    <dbReference type="NCBI Taxonomy" id="1936"/>
    <lineage>
        <taxon>Bacteria</taxon>
        <taxon>Bacillati</taxon>
        <taxon>Actinomycetota</taxon>
        <taxon>Actinomycetes</taxon>
        <taxon>Kitasatosporales</taxon>
        <taxon>Streptomycetaceae</taxon>
        <taxon>Streptomyces</taxon>
    </lineage>
</organism>